<evidence type="ECO:0000313" key="3">
    <source>
        <dbReference type="Proteomes" id="UP001177670"/>
    </source>
</evidence>
<organism evidence="2 3">
    <name type="scientific">Melipona bicolor</name>
    <dbReference type="NCBI Taxonomy" id="60889"/>
    <lineage>
        <taxon>Eukaryota</taxon>
        <taxon>Metazoa</taxon>
        <taxon>Ecdysozoa</taxon>
        <taxon>Arthropoda</taxon>
        <taxon>Hexapoda</taxon>
        <taxon>Insecta</taxon>
        <taxon>Pterygota</taxon>
        <taxon>Neoptera</taxon>
        <taxon>Endopterygota</taxon>
        <taxon>Hymenoptera</taxon>
        <taxon>Apocrita</taxon>
        <taxon>Aculeata</taxon>
        <taxon>Apoidea</taxon>
        <taxon>Anthophila</taxon>
        <taxon>Apidae</taxon>
        <taxon>Melipona</taxon>
    </lineage>
</organism>
<evidence type="ECO:0000256" key="1">
    <source>
        <dbReference type="SAM" id="MobiDB-lite"/>
    </source>
</evidence>
<reference evidence="2" key="1">
    <citation type="submission" date="2021-10" db="EMBL/GenBank/DDBJ databases">
        <title>Melipona bicolor Genome sequencing and assembly.</title>
        <authorList>
            <person name="Araujo N.S."/>
            <person name="Arias M.C."/>
        </authorList>
    </citation>
    <scope>NUCLEOTIDE SEQUENCE</scope>
    <source>
        <strain evidence="2">USP_2M_L1-L4_2017</strain>
        <tissue evidence="2">Whole body</tissue>
    </source>
</reference>
<evidence type="ECO:0000313" key="2">
    <source>
        <dbReference type="EMBL" id="KAK1133014.1"/>
    </source>
</evidence>
<feature type="compositionally biased region" description="Low complexity" evidence="1">
    <location>
        <begin position="16"/>
        <end position="30"/>
    </location>
</feature>
<proteinExistence type="predicted"/>
<dbReference type="EMBL" id="JAHYIQ010000004">
    <property type="protein sequence ID" value="KAK1133014.1"/>
    <property type="molecule type" value="Genomic_DNA"/>
</dbReference>
<dbReference type="AlphaFoldDB" id="A0AA40G8F9"/>
<keyword evidence="3" id="KW-1185">Reference proteome</keyword>
<dbReference type="Proteomes" id="UP001177670">
    <property type="component" value="Unassembled WGS sequence"/>
</dbReference>
<accession>A0AA40G8F9</accession>
<sequence>MDVLQSPPEVPKRESAIAQQIAQQPIQQPPTNLAATAGGRKSRPASVLHRGAPVIQSQAS</sequence>
<comment type="caution">
    <text evidence="2">The sequence shown here is derived from an EMBL/GenBank/DDBJ whole genome shotgun (WGS) entry which is preliminary data.</text>
</comment>
<name>A0AA40G8F9_9HYME</name>
<feature type="region of interest" description="Disordered" evidence="1">
    <location>
        <begin position="1"/>
        <end position="60"/>
    </location>
</feature>
<gene>
    <name evidence="2" type="ORF">K0M31_014378</name>
</gene>
<protein>
    <submittedName>
        <fullName evidence="2">Uncharacterized protein</fullName>
    </submittedName>
</protein>